<sequence>MNLPGLVTVQADQTEELDALARMVGTCFLEEMWYVTWLEALDELDVRPERKLEITRAVIQADYAVTAPYGCVYTLPDRSGAANAYLRSELGDATWPELEEKSGMLLAEALTAEEAAALEPRAEKMESLSDTSWPLERAGAEEDFIYFVSIGVDPEKRGSGAFRRLITPFLAHADERGLDCYLDCYTDRLEQLYGHFGFQTVERRSSDTFPIEERLMIRRPR</sequence>
<dbReference type="InterPro" id="IPR016181">
    <property type="entry name" value="Acyl_CoA_acyltransferase"/>
</dbReference>
<dbReference type="CDD" id="cd04301">
    <property type="entry name" value="NAT_SF"/>
    <property type="match status" value="1"/>
</dbReference>
<dbReference type="InterPro" id="IPR052523">
    <property type="entry name" value="Trichothecene_AcTrans"/>
</dbReference>
<evidence type="ECO:0000313" key="2">
    <source>
        <dbReference type="EMBL" id="PNV65347.1"/>
    </source>
</evidence>
<dbReference type="Gene3D" id="3.40.630.30">
    <property type="match status" value="1"/>
</dbReference>
<keyword evidence="2" id="KW-0808">Transferase</keyword>
<dbReference type="EMBL" id="DYZL01000194">
    <property type="protein sequence ID" value="HJH44008.1"/>
    <property type="molecule type" value="Genomic_DNA"/>
</dbReference>
<reference evidence="2 3" key="1">
    <citation type="journal article" date="2018" name="Int. J. Syst. Evol. Microbiol.">
        <title>Rubneribacter badeniensis gen. nov., sp. nov. and Enteroscipio rubneri gen. nov., sp. nov., new members of the Eggerthellaceae isolated from human faeces.</title>
        <authorList>
            <person name="Danylec N."/>
            <person name="Gobl A."/>
            <person name="Stoll D.A."/>
            <person name="Hetzer B."/>
            <person name="Kulling S.E."/>
            <person name="Huch M."/>
        </authorList>
    </citation>
    <scope>NUCLEOTIDE SEQUENCE [LARGE SCALE GENOMIC DNA]</scope>
    <source>
        <strain evidence="2 3">ResAG-85</strain>
    </source>
</reference>
<evidence type="ECO:0000313" key="1">
    <source>
        <dbReference type="EMBL" id="HJH44008.1"/>
    </source>
</evidence>
<dbReference type="GO" id="GO:0016740">
    <property type="term" value="F:transferase activity"/>
    <property type="evidence" value="ECO:0007669"/>
    <property type="project" value="UniProtKB-KW"/>
</dbReference>
<accession>A0A2K2U4V4</accession>
<dbReference type="PANTHER" id="PTHR42791">
    <property type="entry name" value="GNAT FAMILY ACETYLTRANSFERASE"/>
    <property type="match status" value="1"/>
</dbReference>
<keyword evidence="3" id="KW-1185">Reference proteome</keyword>
<organism evidence="2 3">
    <name type="scientific">Rubneribacter badeniensis</name>
    <dbReference type="NCBI Taxonomy" id="2070688"/>
    <lineage>
        <taxon>Bacteria</taxon>
        <taxon>Bacillati</taxon>
        <taxon>Actinomycetota</taxon>
        <taxon>Coriobacteriia</taxon>
        <taxon>Eggerthellales</taxon>
        <taxon>Eggerthellaceae</taxon>
        <taxon>Rubneribacter</taxon>
    </lineage>
</organism>
<dbReference type="RefSeq" id="WP_087197772.1">
    <property type="nucleotide sequence ID" value="NZ_PPEL01000035.1"/>
</dbReference>
<evidence type="ECO:0000313" key="3">
    <source>
        <dbReference type="Proteomes" id="UP000236488"/>
    </source>
</evidence>
<reference evidence="1" key="3">
    <citation type="submission" date="2021-09" db="EMBL/GenBank/DDBJ databases">
        <authorList>
            <person name="Gilroy R."/>
        </authorList>
    </citation>
    <scope>NUCLEOTIDE SEQUENCE</scope>
    <source>
        <strain evidence="1">USAMLcec12-2067</strain>
    </source>
</reference>
<dbReference type="PANTHER" id="PTHR42791:SF1">
    <property type="entry name" value="N-ACETYLTRANSFERASE DOMAIN-CONTAINING PROTEIN"/>
    <property type="match status" value="1"/>
</dbReference>
<dbReference type="AlphaFoldDB" id="A0A2K2U4V4"/>
<gene>
    <name evidence="2" type="ORF">C2L80_07140</name>
    <name evidence="1" type="ORF">K8V16_09465</name>
</gene>
<protein>
    <submittedName>
        <fullName evidence="1 2">N-acetyltransferase</fullName>
    </submittedName>
</protein>
<dbReference type="SUPFAM" id="SSF55729">
    <property type="entry name" value="Acyl-CoA N-acyltransferases (Nat)"/>
    <property type="match status" value="1"/>
</dbReference>
<reference evidence="1" key="2">
    <citation type="journal article" date="2021" name="PeerJ">
        <title>Extensive microbial diversity within the chicken gut microbiome revealed by metagenomics and culture.</title>
        <authorList>
            <person name="Gilroy R."/>
            <person name="Ravi A."/>
            <person name="Getino M."/>
            <person name="Pursley I."/>
            <person name="Horton D.L."/>
            <person name="Alikhan N.F."/>
            <person name="Baker D."/>
            <person name="Gharbi K."/>
            <person name="Hall N."/>
            <person name="Watson M."/>
            <person name="Adriaenssens E.M."/>
            <person name="Foster-Nyarko E."/>
            <person name="Jarju S."/>
            <person name="Secka A."/>
            <person name="Antonio M."/>
            <person name="Oren A."/>
            <person name="Chaudhuri R.R."/>
            <person name="La Ragione R."/>
            <person name="Hildebrand F."/>
            <person name="Pallen M.J."/>
        </authorList>
    </citation>
    <scope>NUCLEOTIDE SEQUENCE</scope>
    <source>
        <strain evidence="1">USAMLcec12-2067</strain>
    </source>
</reference>
<proteinExistence type="predicted"/>
<dbReference type="EMBL" id="PPEL01000035">
    <property type="protein sequence ID" value="PNV65347.1"/>
    <property type="molecule type" value="Genomic_DNA"/>
</dbReference>
<comment type="caution">
    <text evidence="2">The sequence shown here is derived from an EMBL/GenBank/DDBJ whole genome shotgun (WGS) entry which is preliminary data.</text>
</comment>
<name>A0A2K2U4V4_9ACTN</name>
<dbReference type="Proteomes" id="UP000789325">
    <property type="component" value="Unassembled WGS sequence"/>
</dbReference>
<dbReference type="Proteomes" id="UP000236488">
    <property type="component" value="Unassembled WGS sequence"/>
</dbReference>